<feature type="domain" description="ABC transporter" evidence="6">
    <location>
        <begin position="23"/>
        <end position="255"/>
    </location>
</feature>
<dbReference type="GO" id="GO:0016887">
    <property type="term" value="F:ATP hydrolysis activity"/>
    <property type="evidence" value="ECO:0007669"/>
    <property type="project" value="InterPro"/>
</dbReference>
<dbReference type="SMART" id="SM00382">
    <property type="entry name" value="AAA"/>
    <property type="match status" value="1"/>
</dbReference>
<evidence type="ECO:0000256" key="4">
    <source>
        <dbReference type="ARBA" id="ARBA00022741"/>
    </source>
</evidence>
<keyword evidence="8" id="KW-1185">Reference proteome</keyword>
<evidence type="ECO:0000256" key="5">
    <source>
        <dbReference type="ARBA" id="ARBA00022840"/>
    </source>
</evidence>
<dbReference type="InterPro" id="IPR003439">
    <property type="entry name" value="ABC_transporter-like_ATP-bd"/>
</dbReference>
<dbReference type="AlphaFoldDB" id="A0AAE3EHM7"/>
<comment type="similarity">
    <text evidence="1">Belongs to the ABC transporter superfamily.</text>
</comment>
<dbReference type="InterPro" id="IPR003593">
    <property type="entry name" value="AAA+_ATPase"/>
</dbReference>
<proteinExistence type="inferred from homology"/>
<sequence length="331" mass="36728">MQIDIQGLTKTYTTWNRGSTFSEVLKSLVRREKTDVHALKGIDLSIDSGELVGFLGPNGAGKSTMLKILTGVLYPTAGSVSVMGVCPWKDRKKYVAGIGAVFGQKSQLVWDIPPADSFMMNQAIYRIPDARFRRTMDRLVDMLSVRDQMKQPTRNLSLGERMKCEFIMAMLHEPRIVFLDEPTIGLDVIAKDKIRAFIQEMNRDGVTFILTTHDLDDVERLAQRVIVINHGSIVFDDGISALRQHFGAKKIITASCAAPCFVSTEDGVSALPSGVSLLSRLSESDVVLECDTSVMDLPSLIRLVSETFGLRDLVVEDIPIETVIKELYAKE</sequence>
<dbReference type="Proteomes" id="UP001198163">
    <property type="component" value="Unassembled WGS sequence"/>
</dbReference>
<dbReference type="Gene3D" id="3.40.50.300">
    <property type="entry name" value="P-loop containing nucleotide triphosphate hydrolases"/>
    <property type="match status" value="1"/>
</dbReference>
<evidence type="ECO:0000256" key="1">
    <source>
        <dbReference type="ARBA" id="ARBA00005417"/>
    </source>
</evidence>
<accession>A0AAE3EHM7</accession>
<dbReference type="PANTHER" id="PTHR42711">
    <property type="entry name" value="ABC TRANSPORTER ATP-BINDING PROTEIN"/>
    <property type="match status" value="1"/>
</dbReference>
<keyword evidence="3" id="KW-0536">Nodulation</keyword>
<keyword evidence="5 7" id="KW-0067">ATP-binding</keyword>
<evidence type="ECO:0000313" key="7">
    <source>
        <dbReference type="EMBL" id="MCD1655175.1"/>
    </source>
</evidence>
<dbReference type="InterPro" id="IPR027417">
    <property type="entry name" value="P-loop_NTPase"/>
</dbReference>
<keyword evidence="2" id="KW-0813">Transport</keyword>
<keyword evidence="4" id="KW-0547">Nucleotide-binding</keyword>
<comment type="caution">
    <text evidence="7">The sequence shown here is derived from an EMBL/GenBank/DDBJ whole genome shotgun (WGS) entry which is preliminary data.</text>
</comment>
<dbReference type="SUPFAM" id="SSF52540">
    <property type="entry name" value="P-loop containing nucleoside triphosphate hydrolases"/>
    <property type="match status" value="1"/>
</dbReference>
<evidence type="ECO:0000256" key="3">
    <source>
        <dbReference type="ARBA" id="ARBA00022458"/>
    </source>
</evidence>
<dbReference type="PANTHER" id="PTHR42711:SF5">
    <property type="entry name" value="ABC TRANSPORTER ATP-BINDING PROTEIN NATA"/>
    <property type="match status" value="1"/>
</dbReference>
<protein>
    <submittedName>
        <fullName evidence="7">ATP-binding cassette domain-containing protein</fullName>
    </submittedName>
</protein>
<name>A0AAE3EHM7_9SPIR</name>
<evidence type="ECO:0000259" key="6">
    <source>
        <dbReference type="PROSITE" id="PS50893"/>
    </source>
</evidence>
<dbReference type="EMBL" id="JAINWA010000003">
    <property type="protein sequence ID" value="MCD1655175.1"/>
    <property type="molecule type" value="Genomic_DNA"/>
</dbReference>
<organism evidence="7 8">
    <name type="scientific">Teretinema zuelzerae</name>
    <dbReference type="NCBI Taxonomy" id="156"/>
    <lineage>
        <taxon>Bacteria</taxon>
        <taxon>Pseudomonadati</taxon>
        <taxon>Spirochaetota</taxon>
        <taxon>Spirochaetia</taxon>
        <taxon>Spirochaetales</taxon>
        <taxon>Treponemataceae</taxon>
        <taxon>Teretinema</taxon>
    </lineage>
</organism>
<gene>
    <name evidence="7" type="ORF">K7J14_10735</name>
</gene>
<dbReference type="Pfam" id="PF00005">
    <property type="entry name" value="ABC_tran"/>
    <property type="match status" value="1"/>
</dbReference>
<evidence type="ECO:0000313" key="8">
    <source>
        <dbReference type="Proteomes" id="UP001198163"/>
    </source>
</evidence>
<dbReference type="InterPro" id="IPR050763">
    <property type="entry name" value="ABC_transporter_ATP-binding"/>
</dbReference>
<dbReference type="GO" id="GO:0005524">
    <property type="term" value="F:ATP binding"/>
    <property type="evidence" value="ECO:0007669"/>
    <property type="project" value="UniProtKB-KW"/>
</dbReference>
<dbReference type="PROSITE" id="PS50893">
    <property type="entry name" value="ABC_TRANSPORTER_2"/>
    <property type="match status" value="1"/>
</dbReference>
<dbReference type="RefSeq" id="WP_230756030.1">
    <property type="nucleotide sequence ID" value="NZ_JAINWA010000003.1"/>
</dbReference>
<evidence type="ECO:0000256" key="2">
    <source>
        <dbReference type="ARBA" id="ARBA00022448"/>
    </source>
</evidence>
<reference evidence="7" key="1">
    <citation type="submission" date="2021-08" db="EMBL/GenBank/DDBJ databases">
        <title>Comparative analyses of Brucepasteria parasyntrophica and Teretinema zuelzerae.</title>
        <authorList>
            <person name="Song Y."/>
            <person name="Brune A."/>
        </authorList>
    </citation>
    <scope>NUCLEOTIDE SEQUENCE</scope>
    <source>
        <strain evidence="7">DSM 1903</strain>
    </source>
</reference>